<dbReference type="Gene3D" id="3.40.800.10">
    <property type="entry name" value="Ureohydrolase domain"/>
    <property type="match status" value="1"/>
</dbReference>
<accession>A0A974SMP4</accession>
<dbReference type="PANTHER" id="PTHR43782:SF3">
    <property type="entry name" value="ARGINASE"/>
    <property type="match status" value="1"/>
</dbReference>
<comment type="similarity">
    <text evidence="4">Belongs to the arginase family.</text>
</comment>
<dbReference type="EMBL" id="CP063363">
    <property type="protein sequence ID" value="QRG09998.1"/>
    <property type="molecule type" value="Genomic_DNA"/>
</dbReference>
<proteinExistence type="inferred from homology"/>
<keyword evidence="5" id="KW-0614">Plasmid</keyword>
<keyword evidence="2" id="KW-0378">Hydrolase</keyword>
<dbReference type="GO" id="GO:0005829">
    <property type="term" value="C:cytosol"/>
    <property type="evidence" value="ECO:0007669"/>
    <property type="project" value="TreeGrafter"/>
</dbReference>
<dbReference type="InterPro" id="IPR006035">
    <property type="entry name" value="Ureohydrolase"/>
</dbReference>
<reference evidence="5 6" key="1">
    <citation type="submission" date="2020-10" db="EMBL/GenBank/DDBJ databases">
        <title>Degradation of 1,4-Dioxane by Xanthobacter sp. YN2, via a Novel Group-2 Soluble Di-Iron Monooxygenase.</title>
        <authorList>
            <person name="Ma F."/>
            <person name="Wang Y."/>
            <person name="Yang J."/>
            <person name="Guo H."/>
            <person name="Su D."/>
            <person name="Yu L."/>
        </authorList>
    </citation>
    <scope>NUCLEOTIDE SEQUENCE [LARGE SCALE GENOMIC DNA]</scope>
    <source>
        <strain evidence="5 6">YN2</strain>
        <plasmid evidence="5 6">unnamed1</plasmid>
    </source>
</reference>
<dbReference type="PANTHER" id="PTHR43782">
    <property type="entry name" value="ARGINASE"/>
    <property type="match status" value="1"/>
</dbReference>
<dbReference type="SUPFAM" id="SSF52768">
    <property type="entry name" value="Arginase/deacetylase"/>
    <property type="match status" value="1"/>
</dbReference>
<keyword evidence="6" id="KW-1185">Reference proteome</keyword>
<evidence type="ECO:0000256" key="2">
    <source>
        <dbReference type="ARBA" id="ARBA00022801"/>
    </source>
</evidence>
<dbReference type="PRINTS" id="PR00116">
    <property type="entry name" value="ARGINASE"/>
</dbReference>
<dbReference type="GO" id="GO:0030145">
    <property type="term" value="F:manganese ion binding"/>
    <property type="evidence" value="ECO:0007669"/>
    <property type="project" value="TreeGrafter"/>
</dbReference>
<organism evidence="5 6">
    <name type="scientific">Xanthobacter dioxanivorans</name>
    <dbReference type="NCBI Taxonomy" id="2528964"/>
    <lineage>
        <taxon>Bacteria</taxon>
        <taxon>Pseudomonadati</taxon>
        <taxon>Pseudomonadota</taxon>
        <taxon>Alphaproteobacteria</taxon>
        <taxon>Hyphomicrobiales</taxon>
        <taxon>Xanthobacteraceae</taxon>
        <taxon>Xanthobacter</taxon>
    </lineage>
</organism>
<name>A0A974SMP4_9HYPH</name>
<dbReference type="Pfam" id="PF00491">
    <property type="entry name" value="Arginase"/>
    <property type="match status" value="1"/>
</dbReference>
<sequence>MSMAFLFMAILARQNAAGCGASICSQILELSLLMRSDGKAFFIAISMIVSPILGFLRRYRTDLKNLYTIAPWRSQIRASESMAYADYTLICIPYDSGYRNLRMGAGPSHLIAAGAASRLEPFGTVSLTTLEAHLPFKTEIGTAFELHREGAAAVSACLMNAGRPIVLAGNCNSSLGTVAGIQCAEPDVPLGVILFDGHGDCNTPETFEGDFLDAMGISTLTGRCWQALASTVQGFRPIPDENVILVGGHGADEGAERVLSKSAIRRVPPQSDIFGDLSRALDQFEKHGVQRIYLHLDLDVLDPTFGRANNFVPDGGLSPSTLKKCVWMIANRCTVTALAIASYDPAEDTTGSVANTALEVLSIVSLSQNS</sequence>
<evidence type="ECO:0000256" key="1">
    <source>
        <dbReference type="ARBA" id="ARBA00022723"/>
    </source>
</evidence>
<evidence type="ECO:0000313" key="6">
    <source>
        <dbReference type="Proteomes" id="UP000596427"/>
    </source>
</evidence>
<dbReference type="RefSeq" id="WP_203196899.1">
    <property type="nucleotide sequence ID" value="NZ_CP063363.1"/>
</dbReference>
<keyword evidence="3" id="KW-0464">Manganese</keyword>
<protein>
    <submittedName>
        <fullName evidence="5">Arginase family protein</fullName>
    </submittedName>
</protein>
<dbReference type="InterPro" id="IPR023696">
    <property type="entry name" value="Ureohydrolase_dom_sf"/>
</dbReference>
<dbReference type="Proteomes" id="UP000596427">
    <property type="component" value="Plasmid unnamed1"/>
</dbReference>
<dbReference type="GO" id="GO:0004053">
    <property type="term" value="F:arginase activity"/>
    <property type="evidence" value="ECO:0007669"/>
    <property type="project" value="TreeGrafter"/>
</dbReference>
<geneLocation type="plasmid" evidence="5 6">
    <name>unnamed1</name>
</geneLocation>
<dbReference type="PROSITE" id="PS51409">
    <property type="entry name" value="ARGINASE_2"/>
    <property type="match status" value="1"/>
</dbReference>
<evidence type="ECO:0000313" key="5">
    <source>
        <dbReference type="EMBL" id="QRG09998.1"/>
    </source>
</evidence>
<dbReference type="KEGG" id="xdi:EZH22_29425"/>
<keyword evidence="1" id="KW-0479">Metal-binding</keyword>
<dbReference type="CDD" id="cd09999">
    <property type="entry name" value="Arginase-like_1"/>
    <property type="match status" value="1"/>
</dbReference>
<gene>
    <name evidence="5" type="ORF">EZH22_29425</name>
</gene>
<dbReference type="AlphaFoldDB" id="A0A974SMP4"/>
<evidence type="ECO:0000256" key="4">
    <source>
        <dbReference type="PROSITE-ProRule" id="PRU00742"/>
    </source>
</evidence>
<evidence type="ECO:0000256" key="3">
    <source>
        <dbReference type="ARBA" id="ARBA00023211"/>
    </source>
</evidence>